<name>A0A934PX90_9SPHI</name>
<keyword evidence="3" id="KW-1185">Reference proteome</keyword>
<keyword evidence="1" id="KW-1133">Transmembrane helix</keyword>
<proteinExistence type="predicted"/>
<keyword evidence="1" id="KW-0812">Transmembrane</keyword>
<evidence type="ECO:0000313" key="3">
    <source>
        <dbReference type="Proteomes" id="UP000613193"/>
    </source>
</evidence>
<dbReference type="Proteomes" id="UP000613193">
    <property type="component" value="Unassembled WGS sequence"/>
</dbReference>
<comment type="caution">
    <text evidence="2">The sequence shown here is derived from an EMBL/GenBank/DDBJ whole genome shotgun (WGS) entry which is preliminary data.</text>
</comment>
<evidence type="ECO:0000256" key="1">
    <source>
        <dbReference type="SAM" id="Phobius"/>
    </source>
</evidence>
<dbReference type="AlphaFoldDB" id="A0A934PX90"/>
<keyword evidence="1" id="KW-0472">Membrane</keyword>
<reference evidence="2" key="1">
    <citation type="submission" date="2020-12" db="EMBL/GenBank/DDBJ databases">
        <title>Bacterial novel species Mucilaginibacter sp. SD-g isolated from soil.</title>
        <authorList>
            <person name="Jung H.-Y."/>
        </authorList>
    </citation>
    <scope>NUCLEOTIDE SEQUENCE</scope>
    <source>
        <strain evidence="2">SD-g</strain>
    </source>
</reference>
<accession>A0A934PX90</accession>
<protein>
    <submittedName>
        <fullName evidence="2">Uncharacterized protein</fullName>
    </submittedName>
</protein>
<sequence length="59" mass="6933">MHPLYLVFIPFFIIVLYKKATDIILSKKSRNYSKLKADMFFFFLMVSVIIGIVAVIEKM</sequence>
<dbReference type="RefSeq" id="WP_200067731.1">
    <property type="nucleotide sequence ID" value="NZ_JAEHFW010000004.1"/>
</dbReference>
<dbReference type="EMBL" id="JAEHFW010000004">
    <property type="protein sequence ID" value="MBK0381182.1"/>
    <property type="molecule type" value="Genomic_DNA"/>
</dbReference>
<feature type="transmembrane region" description="Helical" evidence="1">
    <location>
        <begin position="37"/>
        <end position="56"/>
    </location>
</feature>
<organism evidence="2 3">
    <name type="scientific">Mucilaginibacter segetis</name>
    <dbReference type="NCBI Taxonomy" id="2793071"/>
    <lineage>
        <taxon>Bacteria</taxon>
        <taxon>Pseudomonadati</taxon>
        <taxon>Bacteroidota</taxon>
        <taxon>Sphingobacteriia</taxon>
        <taxon>Sphingobacteriales</taxon>
        <taxon>Sphingobacteriaceae</taxon>
        <taxon>Mucilaginibacter</taxon>
    </lineage>
</organism>
<feature type="transmembrane region" description="Helical" evidence="1">
    <location>
        <begin position="6"/>
        <end position="25"/>
    </location>
</feature>
<gene>
    <name evidence="2" type="ORF">I5M19_17805</name>
</gene>
<evidence type="ECO:0000313" key="2">
    <source>
        <dbReference type="EMBL" id="MBK0381182.1"/>
    </source>
</evidence>